<dbReference type="RefSeq" id="WP_180307090.1">
    <property type="nucleotide sequence ID" value="NZ_CP058952.1"/>
</dbReference>
<dbReference type="Gene3D" id="1.20.5.230">
    <property type="match status" value="1"/>
</dbReference>
<keyword evidence="4" id="KW-1185">Reference proteome</keyword>
<proteinExistence type="predicted"/>
<dbReference type="AlphaFoldDB" id="A0A7D5VBJ1"/>
<organism evidence="3 4">
    <name type="scientific">Chitinibacter fontanus</name>
    <dbReference type="NCBI Taxonomy" id="1737446"/>
    <lineage>
        <taxon>Bacteria</taxon>
        <taxon>Pseudomonadati</taxon>
        <taxon>Pseudomonadota</taxon>
        <taxon>Betaproteobacteria</taxon>
        <taxon>Neisseriales</taxon>
        <taxon>Chitinibacteraceae</taxon>
        <taxon>Chitinibacter</taxon>
    </lineage>
</organism>
<evidence type="ECO:0000256" key="2">
    <source>
        <dbReference type="SAM" id="SignalP"/>
    </source>
</evidence>
<name>A0A7D5VBJ1_9NEIS</name>
<keyword evidence="1" id="KW-0812">Transmembrane</keyword>
<evidence type="ECO:0008006" key="5">
    <source>
        <dbReference type="Google" id="ProtNLM"/>
    </source>
</evidence>
<keyword evidence="1" id="KW-1133">Transmembrane helix</keyword>
<dbReference type="Proteomes" id="UP000510822">
    <property type="component" value="Chromosome"/>
</dbReference>
<feature type="signal peptide" evidence="2">
    <location>
        <begin position="1"/>
        <end position="29"/>
    </location>
</feature>
<dbReference type="EMBL" id="CP058952">
    <property type="protein sequence ID" value="QLI83019.1"/>
    <property type="molecule type" value="Genomic_DNA"/>
</dbReference>
<feature type="chain" id="PRO_5029003569" description="Phage coat protein" evidence="2">
    <location>
        <begin position="30"/>
        <end position="78"/>
    </location>
</feature>
<evidence type="ECO:0000256" key="1">
    <source>
        <dbReference type="SAM" id="Phobius"/>
    </source>
</evidence>
<gene>
    <name evidence="3" type="ORF">HZU75_16640</name>
</gene>
<dbReference type="KEGG" id="cfon:HZU75_16640"/>
<sequence length="78" mass="7888">MKHLTTARKFGSKVLVAAGALAMPFAAFAADSAISTAAKSELANTQADATSVGLVIIGIVCTIAVIGIIINMVRSKAK</sequence>
<feature type="transmembrane region" description="Helical" evidence="1">
    <location>
        <begin position="53"/>
        <end position="73"/>
    </location>
</feature>
<evidence type="ECO:0000313" key="4">
    <source>
        <dbReference type="Proteomes" id="UP000510822"/>
    </source>
</evidence>
<reference evidence="3 4" key="1">
    <citation type="journal article" date="2016" name="Int. J. Syst. Evol. Microbiol.">
        <title>Chitinibacter fontanus sp. nov., isolated from a spring.</title>
        <authorList>
            <person name="Sheu S.Y."/>
            <person name="Li Y.S."/>
            <person name="Young C.C."/>
            <person name="Chen W.M."/>
        </authorList>
    </citation>
    <scope>NUCLEOTIDE SEQUENCE [LARGE SCALE GENOMIC DNA]</scope>
    <source>
        <strain evidence="3 4">STM-7</strain>
    </source>
</reference>
<protein>
    <recommendedName>
        <fullName evidence="5">Phage coat protein</fullName>
    </recommendedName>
</protein>
<keyword evidence="1" id="KW-0472">Membrane</keyword>
<keyword evidence="2" id="KW-0732">Signal</keyword>
<accession>A0A7D5VBJ1</accession>
<evidence type="ECO:0000313" key="3">
    <source>
        <dbReference type="EMBL" id="QLI83019.1"/>
    </source>
</evidence>